<dbReference type="OrthoDB" id="9807329at2"/>
<evidence type="ECO:0000256" key="3">
    <source>
        <dbReference type="ARBA" id="ARBA00022670"/>
    </source>
</evidence>
<dbReference type="SUPFAM" id="SSF52317">
    <property type="entry name" value="Class I glutamine amidotransferase-like"/>
    <property type="match status" value="1"/>
</dbReference>
<dbReference type="InterPro" id="IPR003507">
    <property type="entry name" value="S66_fam"/>
</dbReference>
<feature type="active site" description="Charge relay system" evidence="6">
    <location>
        <position position="278"/>
    </location>
</feature>
<reference evidence="9 10" key="1">
    <citation type="submission" date="2019-02" db="EMBL/GenBank/DDBJ databases">
        <title>Apibacter muscae sp. nov.: a novel member of the house fly microbiota.</title>
        <authorList>
            <person name="Park R."/>
        </authorList>
    </citation>
    <scope>NUCLEOTIDE SEQUENCE [LARGE SCALE GENOMIC DNA]</scope>
    <source>
        <strain evidence="9 10">AL1</strain>
    </source>
</reference>
<evidence type="ECO:0000259" key="8">
    <source>
        <dbReference type="Pfam" id="PF17676"/>
    </source>
</evidence>
<evidence type="ECO:0000256" key="5">
    <source>
        <dbReference type="ARBA" id="ARBA00022825"/>
    </source>
</evidence>
<keyword evidence="2 9" id="KW-0121">Carboxypeptidase</keyword>
<dbReference type="EMBL" id="SELH01000026">
    <property type="protein sequence ID" value="TWP26202.1"/>
    <property type="molecule type" value="Genomic_DNA"/>
</dbReference>
<keyword evidence="4" id="KW-0378">Hydrolase</keyword>
<dbReference type="InterPro" id="IPR027461">
    <property type="entry name" value="Carboxypeptidase_A_C_sf"/>
</dbReference>
<feature type="active site" description="Nucleophile" evidence="6">
    <location>
        <position position="109"/>
    </location>
</feature>
<dbReference type="SUPFAM" id="SSF141986">
    <property type="entry name" value="LD-carboxypeptidase A C-terminal domain-like"/>
    <property type="match status" value="1"/>
</dbReference>
<dbReference type="CDD" id="cd07025">
    <property type="entry name" value="Peptidase_S66"/>
    <property type="match status" value="1"/>
</dbReference>
<feature type="domain" description="LD-carboxypeptidase C-terminal" evidence="8">
    <location>
        <begin position="171"/>
        <end position="292"/>
    </location>
</feature>
<accession>A0A563D7Z4</accession>
<dbReference type="Gene3D" id="3.50.30.60">
    <property type="entry name" value="LD-carboxypeptidase A C-terminal domain-like"/>
    <property type="match status" value="1"/>
</dbReference>
<organism evidence="9 10">
    <name type="scientific">Apibacter muscae</name>
    <dbReference type="NCBI Taxonomy" id="2509004"/>
    <lineage>
        <taxon>Bacteria</taxon>
        <taxon>Pseudomonadati</taxon>
        <taxon>Bacteroidota</taxon>
        <taxon>Flavobacteriia</taxon>
        <taxon>Flavobacteriales</taxon>
        <taxon>Weeksellaceae</taxon>
        <taxon>Apibacter</taxon>
    </lineage>
</organism>
<keyword evidence="10" id="KW-1185">Reference proteome</keyword>
<evidence type="ECO:0000256" key="2">
    <source>
        <dbReference type="ARBA" id="ARBA00022645"/>
    </source>
</evidence>
<dbReference type="GO" id="GO:0008236">
    <property type="term" value="F:serine-type peptidase activity"/>
    <property type="evidence" value="ECO:0007669"/>
    <property type="project" value="UniProtKB-KW"/>
</dbReference>
<keyword evidence="3" id="KW-0645">Protease</keyword>
<dbReference type="InterPro" id="IPR029062">
    <property type="entry name" value="Class_I_gatase-like"/>
</dbReference>
<dbReference type="Gene3D" id="3.40.50.10740">
    <property type="entry name" value="Class I glutamine amidotransferase-like"/>
    <property type="match status" value="1"/>
</dbReference>
<sequence>MLTLKNKDKILIVAPAGAVTKEHILPAIKIIEDHGWNYEIGKNTFNNYSFGYNYSGTPKERLNDLQWALDHSEAKAIWFARGGYGAVQIVDQLNFNKFINHPKWLIGYSDNTVFHQHFNRRGFPTLHATVCKPLADGHSAETFTSLINALQRNELNYSFNVHPLNKGNSLEGIVTGGNLSILYSLIGSNSLDLFDDKILFIEDWYENFYHIDRMLIGLKRAGVLNKVKGFLIGGFTRMDSKEDNINYNSPFDDVAYYVIDERIKSFDVPKIYGFPAGHIYDCRAIIMNGKISIKIENNKIIFSNSIS</sequence>
<gene>
    <name evidence="9" type="ORF">ETU09_10920</name>
</gene>
<dbReference type="InterPro" id="IPR040921">
    <property type="entry name" value="Peptidase_S66C"/>
</dbReference>
<dbReference type="Pfam" id="PF02016">
    <property type="entry name" value="Peptidase_S66"/>
    <property type="match status" value="1"/>
</dbReference>
<dbReference type="GO" id="GO:0006508">
    <property type="term" value="P:proteolysis"/>
    <property type="evidence" value="ECO:0007669"/>
    <property type="project" value="UniProtKB-KW"/>
</dbReference>
<evidence type="ECO:0000256" key="1">
    <source>
        <dbReference type="ARBA" id="ARBA00010233"/>
    </source>
</evidence>
<evidence type="ECO:0000313" key="9">
    <source>
        <dbReference type="EMBL" id="TWP26202.1"/>
    </source>
</evidence>
<protein>
    <submittedName>
        <fullName evidence="9">LD-carboxypeptidase</fullName>
    </submittedName>
</protein>
<keyword evidence="5" id="KW-0720">Serine protease</keyword>
<dbReference type="PANTHER" id="PTHR30237">
    <property type="entry name" value="MURAMOYLTETRAPEPTIDE CARBOXYPEPTIDASE"/>
    <property type="match status" value="1"/>
</dbReference>
<dbReference type="RefSeq" id="WP_146293560.1">
    <property type="nucleotide sequence ID" value="NZ_SELH01000026.1"/>
</dbReference>
<dbReference type="PANTHER" id="PTHR30237:SF2">
    <property type="entry name" value="MUREIN TETRAPEPTIDE CARBOXYPEPTIDASE"/>
    <property type="match status" value="1"/>
</dbReference>
<evidence type="ECO:0000313" key="10">
    <source>
        <dbReference type="Proteomes" id="UP000319499"/>
    </source>
</evidence>
<evidence type="ECO:0000259" key="7">
    <source>
        <dbReference type="Pfam" id="PF02016"/>
    </source>
</evidence>
<evidence type="ECO:0000256" key="4">
    <source>
        <dbReference type="ARBA" id="ARBA00022801"/>
    </source>
</evidence>
<dbReference type="Pfam" id="PF17676">
    <property type="entry name" value="Peptidase_S66C"/>
    <property type="match status" value="1"/>
</dbReference>
<feature type="domain" description="LD-carboxypeptidase N-terminal" evidence="7">
    <location>
        <begin position="10"/>
        <end position="128"/>
    </location>
</feature>
<name>A0A563D7Z4_9FLAO</name>
<comment type="caution">
    <text evidence="9">The sequence shown here is derived from an EMBL/GenBank/DDBJ whole genome shotgun (WGS) entry which is preliminary data.</text>
</comment>
<dbReference type="PIRSF" id="PIRSF028757">
    <property type="entry name" value="LD-carboxypeptidase"/>
    <property type="match status" value="1"/>
</dbReference>
<dbReference type="InterPro" id="IPR040449">
    <property type="entry name" value="Peptidase_S66_N"/>
</dbReference>
<feature type="active site" description="Charge relay system" evidence="6">
    <location>
        <position position="202"/>
    </location>
</feature>
<proteinExistence type="inferred from homology"/>
<evidence type="ECO:0000256" key="6">
    <source>
        <dbReference type="PIRSR" id="PIRSR028757-1"/>
    </source>
</evidence>
<dbReference type="GO" id="GO:0004180">
    <property type="term" value="F:carboxypeptidase activity"/>
    <property type="evidence" value="ECO:0007669"/>
    <property type="project" value="UniProtKB-KW"/>
</dbReference>
<dbReference type="Proteomes" id="UP000319499">
    <property type="component" value="Unassembled WGS sequence"/>
</dbReference>
<dbReference type="AlphaFoldDB" id="A0A563D7Z4"/>
<comment type="similarity">
    <text evidence="1">Belongs to the peptidase S66 family.</text>
</comment>
<dbReference type="InterPro" id="IPR027478">
    <property type="entry name" value="LdcA_N"/>
</dbReference>